<protein>
    <submittedName>
        <fullName evidence="2">Uncharacterized protein</fullName>
    </submittedName>
</protein>
<sequence length="121" mass="14317">MQEGSSSQEREDAGGLYAVVPLPTCPHLEQVSFHGKFFPVVELYFGRSLRWRRGVKRRLASLLPLYFIVISNVYVIFYHFTTFTTITYPFGEFVHLFYYKQPSRPVPQFLDPRSCRRRRFA</sequence>
<keyword evidence="1" id="KW-0812">Transmembrane</keyword>
<gene>
    <name evidence="2" type="primary">Acey_s0060.g3141</name>
    <name evidence="2" type="ORF">Y032_0060g3141</name>
</gene>
<keyword evidence="1" id="KW-0472">Membrane</keyword>
<dbReference type="AlphaFoldDB" id="A0A016U4E4"/>
<reference evidence="3" key="1">
    <citation type="journal article" date="2015" name="Nat. Genet.">
        <title>The genome and transcriptome of the zoonotic hookworm Ancylostoma ceylanicum identify infection-specific gene families.</title>
        <authorList>
            <person name="Schwarz E.M."/>
            <person name="Hu Y."/>
            <person name="Antoshechkin I."/>
            <person name="Miller M.M."/>
            <person name="Sternberg P.W."/>
            <person name="Aroian R.V."/>
        </authorList>
    </citation>
    <scope>NUCLEOTIDE SEQUENCE</scope>
    <source>
        <strain evidence="3">HY135</strain>
    </source>
</reference>
<evidence type="ECO:0000313" key="2">
    <source>
        <dbReference type="EMBL" id="EYC09483.1"/>
    </source>
</evidence>
<keyword evidence="1" id="KW-1133">Transmembrane helix</keyword>
<evidence type="ECO:0000256" key="1">
    <source>
        <dbReference type="SAM" id="Phobius"/>
    </source>
</evidence>
<organism evidence="2 3">
    <name type="scientific">Ancylostoma ceylanicum</name>
    <dbReference type="NCBI Taxonomy" id="53326"/>
    <lineage>
        <taxon>Eukaryota</taxon>
        <taxon>Metazoa</taxon>
        <taxon>Ecdysozoa</taxon>
        <taxon>Nematoda</taxon>
        <taxon>Chromadorea</taxon>
        <taxon>Rhabditida</taxon>
        <taxon>Rhabditina</taxon>
        <taxon>Rhabditomorpha</taxon>
        <taxon>Strongyloidea</taxon>
        <taxon>Ancylostomatidae</taxon>
        <taxon>Ancylostomatinae</taxon>
        <taxon>Ancylostoma</taxon>
    </lineage>
</organism>
<feature type="transmembrane region" description="Helical" evidence="1">
    <location>
        <begin position="59"/>
        <end position="80"/>
    </location>
</feature>
<dbReference type="EMBL" id="JARK01001396">
    <property type="protein sequence ID" value="EYC09483.1"/>
    <property type="molecule type" value="Genomic_DNA"/>
</dbReference>
<dbReference type="Proteomes" id="UP000024635">
    <property type="component" value="Unassembled WGS sequence"/>
</dbReference>
<keyword evidence="3" id="KW-1185">Reference proteome</keyword>
<comment type="caution">
    <text evidence="2">The sequence shown here is derived from an EMBL/GenBank/DDBJ whole genome shotgun (WGS) entry which is preliminary data.</text>
</comment>
<evidence type="ECO:0000313" key="3">
    <source>
        <dbReference type="Proteomes" id="UP000024635"/>
    </source>
</evidence>
<accession>A0A016U4E4</accession>
<name>A0A016U4E4_9BILA</name>
<proteinExistence type="predicted"/>